<dbReference type="RefSeq" id="XP_045285098.1">
    <property type="nucleotide sequence ID" value="XM_045434307.1"/>
</dbReference>
<feature type="compositionally biased region" description="Polar residues" evidence="1">
    <location>
        <begin position="166"/>
        <end position="178"/>
    </location>
</feature>
<dbReference type="InParanoid" id="C0NVS8"/>
<sequence length="210" mass="23712">MASTLPTSNPPPRGRVQQLQFYDIDTTLPSILEKFMDPTTGQQFQQPVSCEEITEEKVPTKTLCTAQKDRVVKGARIEKGMLHDKAKSKAKTPSEARSTYSKGSVLQAYHESFQELRNKPMEVHLLRLKEPEPPKEALPPSSPKYEGFLTSPQQRRREAKEVHWLQSESPMGQPISSMQAYDPLSHVTSFQPHEPAKAEAFGFLWVGFCS</sequence>
<evidence type="ECO:0000313" key="3">
    <source>
        <dbReference type="Proteomes" id="UP000001631"/>
    </source>
</evidence>
<feature type="region of interest" description="Disordered" evidence="1">
    <location>
        <begin position="132"/>
        <end position="178"/>
    </location>
</feature>
<proteinExistence type="predicted"/>
<dbReference type="HOGENOM" id="CLU_1309790_0_0_1"/>
<dbReference type="GeneID" id="69040274"/>
<evidence type="ECO:0000313" key="2">
    <source>
        <dbReference type="EMBL" id="EEH04617.1"/>
    </source>
</evidence>
<dbReference type="AlphaFoldDB" id="C0NVS8"/>
<dbReference type="Proteomes" id="UP000001631">
    <property type="component" value="Unassembled WGS sequence"/>
</dbReference>
<evidence type="ECO:0000256" key="1">
    <source>
        <dbReference type="SAM" id="MobiDB-lite"/>
    </source>
</evidence>
<name>C0NVS8_AJECG</name>
<organism evidence="2 3">
    <name type="scientific">Ajellomyces capsulatus (strain G186AR / H82 / ATCC MYA-2454 / RMSCC 2432)</name>
    <name type="common">Darling's disease fungus</name>
    <name type="synonym">Histoplasma capsulatum</name>
    <dbReference type="NCBI Taxonomy" id="447093"/>
    <lineage>
        <taxon>Eukaryota</taxon>
        <taxon>Fungi</taxon>
        <taxon>Dikarya</taxon>
        <taxon>Ascomycota</taxon>
        <taxon>Pezizomycotina</taxon>
        <taxon>Eurotiomycetes</taxon>
        <taxon>Eurotiomycetidae</taxon>
        <taxon>Onygenales</taxon>
        <taxon>Ajellomycetaceae</taxon>
        <taxon>Histoplasma</taxon>
    </lineage>
</organism>
<dbReference type="EMBL" id="GG663373">
    <property type="protein sequence ID" value="EEH04617.1"/>
    <property type="molecule type" value="Genomic_DNA"/>
</dbReference>
<dbReference type="VEuPathDB" id="FungiDB:I7I50_04745"/>
<dbReference type="STRING" id="447093.C0NVS8"/>
<gene>
    <name evidence="2" type="ORF">HCBG_07258</name>
</gene>
<reference evidence="2" key="1">
    <citation type="submission" date="2009-02" db="EMBL/GenBank/DDBJ databases">
        <title>The Genome Sequence of Ajellomyces capsulatus strain G186AR.</title>
        <authorList>
            <consortium name="The Broad Institute Genome Sequencing Platform"/>
            <person name="Champion M."/>
            <person name="Cuomo C."/>
            <person name="Ma L.-J."/>
            <person name="Henn M.R."/>
            <person name="Sil A."/>
            <person name="Goldman B."/>
            <person name="Young S.K."/>
            <person name="Kodira C.D."/>
            <person name="Zeng Q."/>
            <person name="Koehrsen M."/>
            <person name="Alvarado L."/>
            <person name="Berlin A."/>
            <person name="Borenstein D."/>
            <person name="Chen Z."/>
            <person name="Engels R."/>
            <person name="Freedman E."/>
            <person name="Gellesch M."/>
            <person name="Goldberg J."/>
            <person name="Griggs A."/>
            <person name="Gujja S."/>
            <person name="Heiman D."/>
            <person name="Hepburn T."/>
            <person name="Howarth C."/>
            <person name="Jen D."/>
            <person name="Larson L."/>
            <person name="Lewis B."/>
            <person name="Mehta T."/>
            <person name="Park D."/>
            <person name="Pearson M."/>
            <person name="Roberts A."/>
            <person name="Saif S."/>
            <person name="Shea T."/>
            <person name="Shenoy N."/>
            <person name="Sisk P."/>
            <person name="Stolte C."/>
            <person name="Sykes S."/>
            <person name="Walk T."/>
            <person name="White J."/>
            <person name="Yandava C."/>
            <person name="Klein B."/>
            <person name="McEwen J.G."/>
            <person name="Puccia R."/>
            <person name="Goldman G.H."/>
            <person name="Felipe M.S."/>
            <person name="Nino-Vega G."/>
            <person name="San-Blas G."/>
            <person name="Taylor J."/>
            <person name="Mendoza L."/>
            <person name="Galagan J."/>
            <person name="Nusbaum C."/>
            <person name="Birren B."/>
        </authorList>
    </citation>
    <scope>NUCLEOTIDE SEQUENCE</scope>
    <source>
        <strain evidence="2">G186AR</strain>
    </source>
</reference>
<keyword evidence="3" id="KW-1185">Reference proteome</keyword>
<accession>C0NVS8</accession>
<protein>
    <submittedName>
        <fullName evidence="2">Uncharacterized protein</fullName>
    </submittedName>
</protein>
<feature type="region of interest" description="Disordered" evidence="1">
    <location>
        <begin position="83"/>
        <end position="103"/>
    </location>
</feature>